<feature type="domain" description="Chorismate mutase" evidence="3">
    <location>
        <begin position="276"/>
        <end position="367"/>
    </location>
</feature>
<evidence type="ECO:0000313" key="4">
    <source>
        <dbReference type="EMBL" id="AEV32059.1"/>
    </source>
</evidence>
<dbReference type="STRING" id="926562.Oweho_1050"/>
<dbReference type="InterPro" id="IPR036979">
    <property type="entry name" value="CM_dom_sf"/>
</dbReference>
<dbReference type="InterPro" id="IPR013785">
    <property type="entry name" value="Aldolase_TIM"/>
</dbReference>
<dbReference type="PANTHER" id="PTHR43018:SF1">
    <property type="entry name" value="PROTEIN AROA(G)"/>
    <property type="match status" value="1"/>
</dbReference>
<reference evidence="4 5" key="1">
    <citation type="journal article" date="2012" name="Stand. Genomic Sci.">
        <title>Genome sequence of the orange-pigmented seawater bacterium Owenweeksia hongkongensis type strain (UST20020801(T)).</title>
        <authorList>
            <person name="Riedel T."/>
            <person name="Held B."/>
            <person name="Nolan M."/>
            <person name="Lucas S."/>
            <person name="Lapidus A."/>
            <person name="Tice H."/>
            <person name="Del Rio T.G."/>
            <person name="Cheng J.F."/>
            <person name="Han C."/>
            <person name="Tapia R."/>
            <person name="Goodwin L.A."/>
            <person name="Pitluck S."/>
            <person name="Liolios K."/>
            <person name="Mavromatis K."/>
            <person name="Pagani I."/>
            <person name="Ivanova N."/>
            <person name="Mikhailova N."/>
            <person name="Pati A."/>
            <person name="Chen A."/>
            <person name="Palaniappan K."/>
            <person name="Rohde M."/>
            <person name="Tindall B.J."/>
            <person name="Detter J.C."/>
            <person name="Goker M."/>
            <person name="Woyke T."/>
            <person name="Bristow J."/>
            <person name="Eisen J.A."/>
            <person name="Markowitz V."/>
            <person name="Hugenholtz P."/>
            <person name="Klenk H.P."/>
            <person name="Kyrpides N.C."/>
        </authorList>
    </citation>
    <scope>NUCLEOTIDE SEQUENCE</scope>
    <source>
        <strain evidence="5">DSM 17368 / JCM 12287 / NRRL B-23963</strain>
    </source>
</reference>
<sequence>MSHHFNTMQNHLDILPKEEWLNKDQKPYYIFGPCSAESPEQTMETAKQIAAEYPNATYRAGIWKPRTRPNNFEGAGEQGLDWLKSVKQETGLKISTEVADAHHVEACLKAGVDVLWVGARTTVNPFSVQAIADALQGVDITVFIKNPIVPDIQLWMGALERINQAGVKKLGAIHRGFHFHNSEPYRNLPRWEMPLEMMGQYTNLPMICDVSHISGKPQLIPSVAQKAMDLNMQGLMVETHITPEKALSDAKQQITPSSLKKLIDGLILRSPTADNPEFENMMEALRQKIDEIDRNVLNQFSNRMNLVREIGVYKKENNVTIFQPSRWEAILRRSLEDAVNLELSPTFVKGLYMQIHDESIRQQTEVMNTKAAAK</sequence>
<dbReference type="RefSeq" id="WP_014201419.1">
    <property type="nucleotide sequence ID" value="NC_016599.1"/>
</dbReference>
<gene>
    <name evidence="4" type="ordered locus">Oweho_1050</name>
</gene>
<dbReference type="SUPFAM" id="SSF48600">
    <property type="entry name" value="Chorismate mutase II"/>
    <property type="match status" value="1"/>
</dbReference>
<dbReference type="Proteomes" id="UP000005631">
    <property type="component" value="Chromosome"/>
</dbReference>
<dbReference type="InterPro" id="IPR052899">
    <property type="entry name" value="Class-I_DAHP_synthase"/>
</dbReference>
<dbReference type="Pfam" id="PF00793">
    <property type="entry name" value="DAHP_synth_1"/>
    <property type="match status" value="1"/>
</dbReference>
<protein>
    <recommendedName>
        <fullName evidence="1">chorismate mutase</fullName>
        <ecNumber evidence="1">5.4.99.5</ecNumber>
    </recommendedName>
</protein>
<evidence type="ECO:0000259" key="3">
    <source>
        <dbReference type="PROSITE" id="PS51168"/>
    </source>
</evidence>
<dbReference type="eggNOG" id="COG1605">
    <property type="taxonomic scope" value="Bacteria"/>
</dbReference>
<dbReference type="PATRIC" id="fig|926562.3.peg.1068"/>
<proteinExistence type="predicted"/>
<dbReference type="Pfam" id="PF01817">
    <property type="entry name" value="CM_2"/>
    <property type="match status" value="1"/>
</dbReference>
<dbReference type="SMART" id="SM00830">
    <property type="entry name" value="CM_2"/>
    <property type="match status" value="1"/>
</dbReference>
<evidence type="ECO:0000313" key="5">
    <source>
        <dbReference type="Proteomes" id="UP000005631"/>
    </source>
</evidence>
<dbReference type="EC" id="5.4.99.5" evidence="1"/>
<dbReference type="GO" id="GO:0046417">
    <property type="term" value="P:chorismate metabolic process"/>
    <property type="evidence" value="ECO:0007669"/>
    <property type="project" value="InterPro"/>
</dbReference>
<dbReference type="InterPro" id="IPR006218">
    <property type="entry name" value="DAHP1/KDSA"/>
</dbReference>
<dbReference type="Gene3D" id="1.20.59.10">
    <property type="entry name" value="Chorismate mutase"/>
    <property type="match status" value="1"/>
</dbReference>
<dbReference type="HOGENOM" id="CLU_062599_1_1_10"/>
<evidence type="ECO:0000256" key="2">
    <source>
        <dbReference type="ARBA" id="ARBA00022679"/>
    </source>
</evidence>
<name>G8R4H0_OWEHD</name>
<dbReference type="GO" id="GO:0004106">
    <property type="term" value="F:chorismate mutase activity"/>
    <property type="evidence" value="ECO:0007669"/>
    <property type="project" value="UniProtKB-EC"/>
</dbReference>
<dbReference type="eggNOG" id="COG2876">
    <property type="taxonomic scope" value="Bacteria"/>
</dbReference>
<dbReference type="SUPFAM" id="SSF51569">
    <property type="entry name" value="Aldolase"/>
    <property type="match status" value="1"/>
</dbReference>
<dbReference type="Gene3D" id="3.20.20.70">
    <property type="entry name" value="Aldolase class I"/>
    <property type="match status" value="1"/>
</dbReference>
<dbReference type="GO" id="GO:0016740">
    <property type="term" value="F:transferase activity"/>
    <property type="evidence" value="ECO:0007669"/>
    <property type="project" value="UniProtKB-KW"/>
</dbReference>
<dbReference type="InterPro" id="IPR002701">
    <property type="entry name" value="CM_II_prokaryot"/>
</dbReference>
<dbReference type="EMBL" id="CP003156">
    <property type="protein sequence ID" value="AEV32059.1"/>
    <property type="molecule type" value="Genomic_DNA"/>
</dbReference>
<keyword evidence="2" id="KW-0808">Transferase</keyword>
<dbReference type="PROSITE" id="PS51168">
    <property type="entry name" value="CHORISMATE_MUT_2"/>
    <property type="match status" value="1"/>
</dbReference>
<dbReference type="PANTHER" id="PTHR43018">
    <property type="entry name" value="PHOSPHO-2-DEHYDRO-3-DEOXYHEPTONATE ALDOLASE"/>
    <property type="match status" value="1"/>
</dbReference>
<keyword evidence="5" id="KW-1185">Reference proteome</keyword>
<organism evidence="4 5">
    <name type="scientific">Owenweeksia hongkongensis (strain DSM 17368 / CIP 108786 / JCM 12287 / NRRL B-23963 / UST20020801)</name>
    <dbReference type="NCBI Taxonomy" id="926562"/>
    <lineage>
        <taxon>Bacteria</taxon>
        <taxon>Pseudomonadati</taxon>
        <taxon>Bacteroidota</taxon>
        <taxon>Flavobacteriia</taxon>
        <taxon>Flavobacteriales</taxon>
        <taxon>Owenweeksiaceae</taxon>
        <taxon>Owenweeksia</taxon>
    </lineage>
</organism>
<accession>G8R4H0</accession>
<dbReference type="AlphaFoldDB" id="G8R4H0"/>
<evidence type="ECO:0000256" key="1">
    <source>
        <dbReference type="ARBA" id="ARBA00012404"/>
    </source>
</evidence>
<dbReference type="InterPro" id="IPR036263">
    <property type="entry name" value="Chorismate_II_sf"/>
</dbReference>
<dbReference type="KEGG" id="oho:Oweho_1050"/>